<dbReference type="OrthoDB" id="9953146at2"/>
<protein>
    <submittedName>
        <fullName evidence="2">Uncharacterized protein</fullName>
    </submittedName>
</protein>
<evidence type="ECO:0000313" key="3">
    <source>
        <dbReference type="Proteomes" id="UP000291838"/>
    </source>
</evidence>
<keyword evidence="1" id="KW-0472">Membrane</keyword>
<evidence type="ECO:0000313" key="2">
    <source>
        <dbReference type="EMBL" id="RYB92722.1"/>
    </source>
</evidence>
<keyword evidence="3" id="KW-1185">Reference proteome</keyword>
<name>A0A4V1RKL7_9ACTN</name>
<keyword evidence="1" id="KW-0812">Transmembrane</keyword>
<dbReference type="Proteomes" id="UP000291838">
    <property type="component" value="Unassembled WGS sequence"/>
</dbReference>
<reference evidence="2 3" key="1">
    <citation type="submission" date="2019-01" db="EMBL/GenBank/DDBJ databases">
        <title>Novel species of Nocardioides.</title>
        <authorList>
            <person name="Liu Q."/>
            <person name="Xin Y.-H."/>
        </authorList>
    </citation>
    <scope>NUCLEOTIDE SEQUENCE [LARGE SCALE GENOMIC DNA]</scope>
    <source>
        <strain evidence="2 3">HLT3-15</strain>
    </source>
</reference>
<feature type="transmembrane region" description="Helical" evidence="1">
    <location>
        <begin position="43"/>
        <end position="66"/>
    </location>
</feature>
<keyword evidence="1" id="KW-1133">Transmembrane helix</keyword>
<proteinExistence type="predicted"/>
<comment type="caution">
    <text evidence="2">The sequence shown here is derived from an EMBL/GenBank/DDBJ whole genome shotgun (WGS) entry which is preliminary data.</text>
</comment>
<evidence type="ECO:0000256" key="1">
    <source>
        <dbReference type="SAM" id="Phobius"/>
    </source>
</evidence>
<feature type="transmembrane region" description="Helical" evidence="1">
    <location>
        <begin position="21"/>
        <end position="37"/>
    </location>
</feature>
<accession>A0A4V1RKL7</accession>
<dbReference type="EMBL" id="SDWS01000002">
    <property type="protein sequence ID" value="RYB92722.1"/>
    <property type="molecule type" value="Genomic_DNA"/>
</dbReference>
<dbReference type="RefSeq" id="WP_129474327.1">
    <property type="nucleotide sequence ID" value="NZ_SDWS01000002.1"/>
</dbReference>
<gene>
    <name evidence="2" type="ORF">EUA06_07260</name>
</gene>
<feature type="transmembrane region" description="Helical" evidence="1">
    <location>
        <begin position="78"/>
        <end position="104"/>
    </location>
</feature>
<sequence>MPPRSDSSGALFRAYVRSLRWQVPFTLVAVVVLWGLDVNGMRAYGFGPVLMVGIGLLVVLSPLLFLRYEFTWRQDRRLAIWLALSIVWMAVSGVLVFALLALVVGD</sequence>
<organism evidence="2 3">
    <name type="scientific">Nocardioides glacieisoli</name>
    <dbReference type="NCBI Taxonomy" id="1168730"/>
    <lineage>
        <taxon>Bacteria</taxon>
        <taxon>Bacillati</taxon>
        <taxon>Actinomycetota</taxon>
        <taxon>Actinomycetes</taxon>
        <taxon>Propionibacteriales</taxon>
        <taxon>Nocardioidaceae</taxon>
        <taxon>Nocardioides</taxon>
    </lineage>
</organism>
<dbReference type="AlphaFoldDB" id="A0A4V1RKL7"/>